<name>A0A6J6VJ57_9ZZZZ</name>
<dbReference type="EMBL" id="CAEZZY010000014">
    <property type="protein sequence ID" value="CAB4772452.1"/>
    <property type="molecule type" value="Genomic_DNA"/>
</dbReference>
<accession>A0A6J6VJ57</accession>
<evidence type="ECO:0000313" key="2">
    <source>
        <dbReference type="EMBL" id="CAB4772452.1"/>
    </source>
</evidence>
<protein>
    <submittedName>
        <fullName evidence="2">Unannotated protein</fullName>
    </submittedName>
</protein>
<feature type="region of interest" description="Disordered" evidence="1">
    <location>
        <begin position="107"/>
        <end position="139"/>
    </location>
</feature>
<dbReference type="AlphaFoldDB" id="A0A6J6VJ57"/>
<evidence type="ECO:0000256" key="1">
    <source>
        <dbReference type="SAM" id="MobiDB-lite"/>
    </source>
</evidence>
<sequence length="139" mass="14835">MNIGYKAPRTIESVKLPFVVATPKSRFAKKSAHPIKINTGASFNGSPPRVRYFKSIPNETNKVVVRIITMVISALPCEPIDIQTNAVPKPAAAPSARIKGLMGSPCESSGPLAKNAPTIANAAPIERISDKRSPFTKNA</sequence>
<reference evidence="2" key="1">
    <citation type="submission" date="2020-05" db="EMBL/GenBank/DDBJ databases">
        <authorList>
            <person name="Chiriac C."/>
            <person name="Salcher M."/>
            <person name="Ghai R."/>
            <person name="Kavagutti S V."/>
        </authorList>
    </citation>
    <scope>NUCLEOTIDE SEQUENCE</scope>
</reference>
<gene>
    <name evidence="2" type="ORF">UFOPK2928_00237</name>
</gene>
<proteinExistence type="predicted"/>
<organism evidence="2">
    <name type="scientific">freshwater metagenome</name>
    <dbReference type="NCBI Taxonomy" id="449393"/>
    <lineage>
        <taxon>unclassified sequences</taxon>
        <taxon>metagenomes</taxon>
        <taxon>ecological metagenomes</taxon>
    </lineage>
</organism>